<evidence type="ECO:0000313" key="1">
    <source>
        <dbReference type="EMBL" id="JAE34153.1"/>
    </source>
</evidence>
<proteinExistence type="predicted"/>
<dbReference type="EMBL" id="GBRH01163743">
    <property type="protein sequence ID" value="JAE34153.1"/>
    <property type="molecule type" value="Transcribed_RNA"/>
</dbReference>
<dbReference type="AlphaFoldDB" id="A0A0A9HMQ0"/>
<organism evidence="1">
    <name type="scientific">Arundo donax</name>
    <name type="common">Giant reed</name>
    <name type="synonym">Donax arundinaceus</name>
    <dbReference type="NCBI Taxonomy" id="35708"/>
    <lineage>
        <taxon>Eukaryota</taxon>
        <taxon>Viridiplantae</taxon>
        <taxon>Streptophyta</taxon>
        <taxon>Embryophyta</taxon>
        <taxon>Tracheophyta</taxon>
        <taxon>Spermatophyta</taxon>
        <taxon>Magnoliopsida</taxon>
        <taxon>Liliopsida</taxon>
        <taxon>Poales</taxon>
        <taxon>Poaceae</taxon>
        <taxon>PACMAD clade</taxon>
        <taxon>Arundinoideae</taxon>
        <taxon>Arundineae</taxon>
        <taxon>Arundo</taxon>
    </lineage>
</organism>
<accession>A0A0A9HMQ0</accession>
<name>A0A0A9HMQ0_ARUDO</name>
<sequence>MVNEKLQSNLQCPCKTGLYSLNSNSPLTTHNSLNSEKNTQEICAAEVAAFSGLYALLK</sequence>
<reference evidence="1" key="1">
    <citation type="submission" date="2014-09" db="EMBL/GenBank/DDBJ databases">
        <authorList>
            <person name="Magalhaes I.L.F."/>
            <person name="Oliveira U."/>
            <person name="Santos F.R."/>
            <person name="Vidigal T.H.D.A."/>
            <person name="Brescovit A.D."/>
            <person name="Santos A.J."/>
        </authorList>
    </citation>
    <scope>NUCLEOTIDE SEQUENCE</scope>
    <source>
        <tissue evidence="1">Shoot tissue taken approximately 20 cm above the soil surface</tissue>
    </source>
</reference>
<reference evidence="1" key="2">
    <citation type="journal article" date="2015" name="Data Brief">
        <title>Shoot transcriptome of the giant reed, Arundo donax.</title>
        <authorList>
            <person name="Barrero R.A."/>
            <person name="Guerrero F.D."/>
            <person name="Moolhuijzen P."/>
            <person name="Goolsby J.A."/>
            <person name="Tidwell J."/>
            <person name="Bellgard S.E."/>
            <person name="Bellgard M.I."/>
        </authorList>
    </citation>
    <scope>NUCLEOTIDE SEQUENCE</scope>
    <source>
        <tissue evidence="1">Shoot tissue taken approximately 20 cm above the soil surface</tissue>
    </source>
</reference>
<protein>
    <submittedName>
        <fullName evidence="1">Uncharacterized protein</fullName>
    </submittedName>
</protein>